<dbReference type="AlphaFoldDB" id="A0AAE9E9J0"/>
<name>A0AAE9E9J0_CAEBR</name>
<sequence>MRFFGSHNRNKGLFSEGRDIMSYQQAKDEEQKRRREANLEVDTDTHVDLWLLCHPDNDVAIGVPWKEGFYNNRDIFVALFNTMLRLTEQLDLDVSHDDVVAWLATAIRCHPSNLVPRGEAVTIRDKPTLPADPRGGDWNSGVGITQVCLLMQYLGKCSLNKLTLDERANVLFAVLRIFGDSDEVADSPHAQHFVRHLYTVDATQRTELIDALASIFFQLSNDVATMADAVRTMWKITEDEPLVMRLTVEILMCLCQRSEVVNNLPDFKMGDQMYCKQVKMIILDLTSDAHEQVPELHQKDELSNLVNEVFNLKRST</sequence>
<accession>A0AAE9E9J0</accession>
<organism evidence="1 2">
    <name type="scientific">Caenorhabditis briggsae</name>
    <dbReference type="NCBI Taxonomy" id="6238"/>
    <lineage>
        <taxon>Eukaryota</taxon>
        <taxon>Metazoa</taxon>
        <taxon>Ecdysozoa</taxon>
        <taxon>Nematoda</taxon>
        <taxon>Chromadorea</taxon>
        <taxon>Rhabditida</taxon>
        <taxon>Rhabditina</taxon>
        <taxon>Rhabditomorpha</taxon>
        <taxon>Rhabditoidea</taxon>
        <taxon>Rhabditidae</taxon>
        <taxon>Peloderinae</taxon>
        <taxon>Caenorhabditis</taxon>
    </lineage>
</organism>
<evidence type="ECO:0000313" key="2">
    <source>
        <dbReference type="Proteomes" id="UP000829354"/>
    </source>
</evidence>
<reference evidence="1 2" key="1">
    <citation type="submission" date="2022-04" db="EMBL/GenBank/DDBJ databases">
        <title>Chromosome-level reference genomes for two strains of Caenorhabditis briggsae: an improved platform for comparative genomics.</title>
        <authorList>
            <person name="Stevens L."/>
            <person name="Andersen E."/>
        </authorList>
    </citation>
    <scope>NUCLEOTIDE SEQUENCE [LARGE SCALE GENOMIC DNA]</scope>
    <source>
        <strain evidence="1">VX34</strain>
        <tissue evidence="1">Whole-organism</tissue>
    </source>
</reference>
<evidence type="ECO:0000313" key="1">
    <source>
        <dbReference type="EMBL" id="UMM16939.1"/>
    </source>
</evidence>
<dbReference type="EMBL" id="CP092621">
    <property type="protein sequence ID" value="UMM16939.1"/>
    <property type="molecule type" value="Genomic_DNA"/>
</dbReference>
<gene>
    <name evidence="1" type="ORF">L5515_013737</name>
</gene>
<dbReference type="Proteomes" id="UP000829354">
    <property type="component" value="Chromosome II"/>
</dbReference>
<keyword evidence="2" id="KW-1185">Reference proteome</keyword>
<proteinExistence type="predicted"/>
<protein>
    <submittedName>
        <fullName evidence="1">Uncharacterized protein</fullName>
    </submittedName>
</protein>